<protein>
    <recommendedName>
        <fullName evidence="2">Phospholipid scramblase</fullName>
    </recommendedName>
</protein>
<dbReference type="GO" id="GO:0005886">
    <property type="term" value="C:plasma membrane"/>
    <property type="evidence" value="ECO:0007669"/>
    <property type="project" value="TreeGrafter"/>
</dbReference>
<dbReference type="Pfam" id="PF03803">
    <property type="entry name" value="Scramblase"/>
    <property type="match status" value="1"/>
</dbReference>
<keyword evidence="5" id="KW-1185">Reference proteome</keyword>
<dbReference type="Proteomes" id="UP000054047">
    <property type="component" value="Unassembled WGS sequence"/>
</dbReference>
<evidence type="ECO:0000313" key="5">
    <source>
        <dbReference type="Proteomes" id="UP000054047"/>
    </source>
</evidence>
<dbReference type="Gene3D" id="1.10.10.60">
    <property type="entry name" value="Homeodomain-like"/>
    <property type="match status" value="1"/>
</dbReference>
<evidence type="ECO:0000256" key="1">
    <source>
        <dbReference type="ARBA" id="ARBA00005350"/>
    </source>
</evidence>
<dbReference type="PANTHER" id="PTHR23248">
    <property type="entry name" value="PHOSPHOLIPID SCRAMBLASE-RELATED"/>
    <property type="match status" value="1"/>
</dbReference>
<comment type="similarity">
    <text evidence="1 2">Belongs to the phospholipid scramblase family.</text>
</comment>
<evidence type="ECO:0000256" key="3">
    <source>
        <dbReference type="SAM" id="MobiDB-lite"/>
    </source>
</evidence>
<dbReference type="GO" id="GO:0017128">
    <property type="term" value="F:phospholipid scramblase activity"/>
    <property type="evidence" value="ECO:0007669"/>
    <property type="project" value="InterPro"/>
</dbReference>
<accession>A0A0C2DJN1</accession>
<keyword evidence="2" id="KW-0106">Calcium</keyword>
<dbReference type="AlphaFoldDB" id="A0A0C2DJN1"/>
<dbReference type="PANTHER" id="PTHR23248:SF63">
    <property type="entry name" value="PHOSPHOLIPID SCRAMBLASE"/>
    <property type="match status" value="1"/>
</dbReference>
<evidence type="ECO:0000313" key="4">
    <source>
        <dbReference type="EMBL" id="KIH62707.1"/>
    </source>
</evidence>
<comment type="function">
    <text evidence="2">May mediate accelerated ATP-independent bidirectional transbilayer migration of phospholipids upon binding calcium ions that results in a loss of phospholipid asymmetry in the plasma membrane.</text>
</comment>
<sequence length="182" mass="20221">MSMPAPIDGVPAGLEYLAMIDTITVHQIGGFETKNKYVLKNANGEQVYYAFEESERFERQCCGPGRAQFLNKFLNLCMACVAISGKYVQSSQLTLDIPRGTSLSTEEKTQFRSLKDAGLSGRVIGMKVGRSHCLVPTYLQNSDGYNKEKDARSRKLLQLKTRGRSAGKCPTVSRRAIRSEQD</sequence>
<gene>
    <name evidence="4" type="ORF">ANCDUO_07010</name>
</gene>
<dbReference type="OrthoDB" id="444338at2759"/>
<keyword evidence="2" id="KW-0449">Lipoprotein</keyword>
<proteinExistence type="inferred from homology"/>
<name>A0A0C2DJN1_9BILA</name>
<keyword evidence="2" id="KW-0564">Palmitate</keyword>
<comment type="cofactor">
    <cofactor evidence="2">
        <name>Ca(2+)</name>
        <dbReference type="ChEBI" id="CHEBI:29108"/>
    </cofactor>
</comment>
<organism evidence="4 5">
    <name type="scientific">Ancylostoma duodenale</name>
    <dbReference type="NCBI Taxonomy" id="51022"/>
    <lineage>
        <taxon>Eukaryota</taxon>
        <taxon>Metazoa</taxon>
        <taxon>Ecdysozoa</taxon>
        <taxon>Nematoda</taxon>
        <taxon>Chromadorea</taxon>
        <taxon>Rhabditida</taxon>
        <taxon>Rhabditina</taxon>
        <taxon>Rhabditomorpha</taxon>
        <taxon>Strongyloidea</taxon>
        <taxon>Ancylostomatidae</taxon>
        <taxon>Ancylostomatinae</taxon>
        <taxon>Ancylostoma</taxon>
    </lineage>
</organism>
<reference evidence="4 5" key="1">
    <citation type="submission" date="2013-12" db="EMBL/GenBank/DDBJ databases">
        <title>Draft genome of the parsitic nematode Ancylostoma duodenale.</title>
        <authorList>
            <person name="Mitreva M."/>
        </authorList>
    </citation>
    <scope>NUCLEOTIDE SEQUENCE [LARGE SCALE GENOMIC DNA]</scope>
    <source>
        <strain evidence="4 5">Zhejiang</strain>
    </source>
</reference>
<evidence type="ECO:0000256" key="2">
    <source>
        <dbReference type="RuleBase" id="RU363116"/>
    </source>
</evidence>
<dbReference type="EMBL" id="KN729126">
    <property type="protein sequence ID" value="KIH62707.1"/>
    <property type="molecule type" value="Genomic_DNA"/>
</dbReference>
<dbReference type="InterPro" id="IPR005552">
    <property type="entry name" value="Scramblase"/>
</dbReference>
<feature type="region of interest" description="Disordered" evidence="3">
    <location>
        <begin position="163"/>
        <end position="182"/>
    </location>
</feature>